<dbReference type="PRINTS" id="PR00420">
    <property type="entry name" value="RNGMNOXGNASE"/>
</dbReference>
<sequence>MPQLKVLISGAGIAGNALALLLAKLGHSVTVVERFPLLRTNGLQVDLRGHGIEILKRMGLEPAFRTKLCPEQGTQMVDRSGKRRGFFPANTSGEGPQSFTTEYEIMRGDFCRIMYDANKDRVKYVFGTWIESFEQLDNHVDVIFSNGQSEQYDLLVGADGVGSQTRKMLIGGPRPGAKDPTHPLGDQYVCYFTLPWPMKEDEEFIATVYMAPGKRGVMTRRQNPNQLQIYLGGSSDSKLLKAARGDVEKEKQAIAEIFQGAGWRTGEMIKSLPDAKDFYCERLAMIKLDSWRKGSVALVGDAAYCPSVQSGMGTSSSLIGAYILAGEIGRACGEANAESPSSQNTKNAVETALRAYESKFKPFMKDIQRGVKEESGMYPESQFGITLMNYATQLASLFKVDIARWMMDIKEDVKGWKLPLYEELE</sequence>
<evidence type="ECO:0000313" key="6">
    <source>
        <dbReference type="Proteomes" id="UP000799302"/>
    </source>
</evidence>
<dbReference type="InterPro" id="IPR051704">
    <property type="entry name" value="FAD_aromatic-hydroxylase"/>
</dbReference>
<gene>
    <name evidence="5" type="ORF">BT63DRAFT_80097</name>
</gene>
<proteinExistence type="predicted"/>
<dbReference type="GO" id="GO:0071949">
    <property type="term" value="F:FAD binding"/>
    <property type="evidence" value="ECO:0007669"/>
    <property type="project" value="InterPro"/>
</dbReference>
<dbReference type="Gene3D" id="3.50.50.60">
    <property type="entry name" value="FAD/NAD(P)-binding domain"/>
    <property type="match status" value="1"/>
</dbReference>
<protein>
    <submittedName>
        <fullName evidence="5">FAD/NAD(P)-binding domain-containing protein</fullName>
    </submittedName>
</protein>
<reference evidence="5" key="1">
    <citation type="journal article" date="2020" name="Stud. Mycol.">
        <title>101 Dothideomycetes genomes: a test case for predicting lifestyles and emergence of pathogens.</title>
        <authorList>
            <person name="Haridas S."/>
            <person name="Albert R."/>
            <person name="Binder M."/>
            <person name="Bloem J."/>
            <person name="Labutti K."/>
            <person name="Salamov A."/>
            <person name="Andreopoulos B."/>
            <person name="Baker S."/>
            <person name="Barry K."/>
            <person name="Bills G."/>
            <person name="Bluhm B."/>
            <person name="Cannon C."/>
            <person name="Castanera R."/>
            <person name="Culley D."/>
            <person name="Daum C."/>
            <person name="Ezra D."/>
            <person name="Gonzalez J."/>
            <person name="Henrissat B."/>
            <person name="Kuo A."/>
            <person name="Liang C."/>
            <person name="Lipzen A."/>
            <person name="Lutzoni F."/>
            <person name="Magnuson J."/>
            <person name="Mondo S."/>
            <person name="Nolan M."/>
            <person name="Ohm R."/>
            <person name="Pangilinan J."/>
            <person name="Park H.-J."/>
            <person name="Ramirez L."/>
            <person name="Alfaro M."/>
            <person name="Sun H."/>
            <person name="Tritt A."/>
            <person name="Yoshinaga Y."/>
            <person name="Zwiers L.-H."/>
            <person name="Turgeon B."/>
            <person name="Goodwin S."/>
            <person name="Spatafora J."/>
            <person name="Crous P."/>
            <person name="Grigoriev I."/>
        </authorList>
    </citation>
    <scope>NUCLEOTIDE SEQUENCE</scope>
    <source>
        <strain evidence="5">CBS 115976</strain>
    </source>
</reference>
<name>A0A6A6TXW6_9PEZI</name>
<evidence type="ECO:0000259" key="4">
    <source>
        <dbReference type="Pfam" id="PF01494"/>
    </source>
</evidence>
<dbReference type="OrthoDB" id="655030at2759"/>
<evidence type="ECO:0000256" key="3">
    <source>
        <dbReference type="ARBA" id="ARBA00023002"/>
    </source>
</evidence>
<evidence type="ECO:0000256" key="2">
    <source>
        <dbReference type="ARBA" id="ARBA00022827"/>
    </source>
</evidence>
<dbReference type="InterPro" id="IPR036188">
    <property type="entry name" value="FAD/NAD-bd_sf"/>
</dbReference>
<dbReference type="SUPFAM" id="SSF51905">
    <property type="entry name" value="FAD/NAD(P)-binding domain"/>
    <property type="match status" value="1"/>
</dbReference>
<dbReference type="GO" id="GO:0016491">
    <property type="term" value="F:oxidoreductase activity"/>
    <property type="evidence" value="ECO:0007669"/>
    <property type="project" value="UniProtKB-KW"/>
</dbReference>
<dbReference type="Proteomes" id="UP000799302">
    <property type="component" value="Unassembled WGS sequence"/>
</dbReference>
<keyword evidence="3" id="KW-0560">Oxidoreductase</keyword>
<dbReference type="PANTHER" id="PTHR46865">
    <property type="entry name" value="OXIDOREDUCTASE-RELATED"/>
    <property type="match status" value="1"/>
</dbReference>
<keyword evidence="6" id="KW-1185">Reference proteome</keyword>
<dbReference type="EMBL" id="MU004241">
    <property type="protein sequence ID" value="KAF2664929.1"/>
    <property type="molecule type" value="Genomic_DNA"/>
</dbReference>
<evidence type="ECO:0000313" key="5">
    <source>
        <dbReference type="EMBL" id="KAF2664929.1"/>
    </source>
</evidence>
<keyword evidence="1" id="KW-0285">Flavoprotein</keyword>
<evidence type="ECO:0000256" key="1">
    <source>
        <dbReference type="ARBA" id="ARBA00022630"/>
    </source>
</evidence>
<organism evidence="5 6">
    <name type="scientific">Microthyrium microscopicum</name>
    <dbReference type="NCBI Taxonomy" id="703497"/>
    <lineage>
        <taxon>Eukaryota</taxon>
        <taxon>Fungi</taxon>
        <taxon>Dikarya</taxon>
        <taxon>Ascomycota</taxon>
        <taxon>Pezizomycotina</taxon>
        <taxon>Dothideomycetes</taxon>
        <taxon>Dothideomycetes incertae sedis</taxon>
        <taxon>Microthyriales</taxon>
        <taxon>Microthyriaceae</taxon>
        <taxon>Microthyrium</taxon>
    </lineage>
</organism>
<keyword evidence="2" id="KW-0274">FAD</keyword>
<dbReference type="InterPro" id="IPR002938">
    <property type="entry name" value="FAD-bd"/>
</dbReference>
<dbReference type="AlphaFoldDB" id="A0A6A6TXW6"/>
<dbReference type="Pfam" id="PF01494">
    <property type="entry name" value="FAD_binding_3"/>
    <property type="match status" value="1"/>
</dbReference>
<feature type="domain" description="FAD-binding" evidence="4">
    <location>
        <begin position="4"/>
        <end position="330"/>
    </location>
</feature>
<accession>A0A6A6TXW6</accession>
<dbReference type="PANTHER" id="PTHR46865:SF7">
    <property type="entry name" value="MONOOXYGENASE, PUTATIVE (AFU_ORTHOLOGUE AFUA_8G07040)-RELATED"/>
    <property type="match status" value="1"/>
</dbReference>